<evidence type="ECO:0000313" key="3">
    <source>
        <dbReference type="Proteomes" id="UP000645517"/>
    </source>
</evidence>
<keyword evidence="3" id="KW-1185">Reference proteome</keyword>
<evidence type="ECO:0000256" key="1">
    <source>
        <dbReference type="SAM" id="MobiDB-lite"/>
    </source>
</evidence>
<reference evidence="3" key="1">
    <citation type="journal article" date="2019" name="Int. J. Syst. Evol. Microbiol.">
        <title>The Global Catalogue of Microorganisms (GCM) 10K type strain sequencing project: providing services to taxonomists for standard genome sequencing and annotation.</title>
        <authorList>
            <consortium name="The Broad Institute Genomics Platform"/>
            <consortium name="The Broad Institute Genome Sequencing Center for Infectious Disease"/>
            <person name="Wu L."/>
            <person name="Ma J."/>
        </authorList>
    </citation>
    <scope>NUCLEOTIDE SEQUENCE [LARGE SCALE GENOMIC DNA]</scope>
    <source>
        <strain evidence="3">JCM 16918</strain>
    </source>
</reference>
<dbReference type="EMBL" id="BMOR01000016">
    <property type="protein sequence ID" value="GGN42760.1"/>
    <property type="molecule type" value="Genomic_DNA"/>
</dbReference>
<evidence type="ECO:0000313" key="2">
    <source>
        <dbReference type="EMBL" id="GGN42760.1"/>
    </source>
</evidence>
<sequence length="233" mass="24933">MTITAVLEQTDWALLASQKAVLVETIEHLRLAVQVHTSGHQPVAAARTQEQVDALDGVLNWLDNVQDAAAGEGHPVVFLMDPPEPASNPAGPPSAEALSAYRPLVEAALHDTCGWSGPLTDEQLRPHLARGHTAERAAQLIFADQMDGSAGVTVYAQDAVPAPAPTVRQRFEVVLTATQERYVKATVDALTPQDAETTVRAMDDQEELEWQEGEWSSSDATVTPLGPVPDGAH</sequence>
<dbReference type="Proteomes" id="UP000645517">
    <property type="component" value="Unassembled WGS sequence"/>
</dbReference>
<name>A0ABQ2JDG0_9DEIO</name>
<proteinExistence type="predicted"/>
<gene>
    <name evidence="2" type="ORF">GCM10010842_29520</name>
</gene>
<accession>A0ABQ2JDG0</accession>
<organism evidence="2 3">
    <name type="scientific">Deinococcus daejeonensis</name>
    <dbReference type="NCBI Taxonomy" id="1007098"/>
    <lineage>
        <taxon>Bacteria</taxon>
        <taxon>Thermotogati</taxon>
        <taxon>Deinococcota</taxon>
        <taxon>Deinococci</taxon>
        <taxon>Deinococcales</taxon>
        <taxon>Deinococcaceae</taxon>
        <taxon>Deinococcus</taxon>
    </lineage>
</organism>
<protein>
    <submittedName>
        <fullName evidence="2">Uncharacterized protein</fullName>
    </submittedName>
</protein>
<dbReference type="RefSeq" id="WP_189058110.1">
    <property type="nucleotide sequence ID" value="NZ_BMOR01000016.1"/>
</dbReference>
<comment type="caution">
    <text evidence="2">The sequence shown here is derived from an EMBL/GenBank/DDBJ whole genome shotgun (WGS) entry which is preliminary data.</text>
</comment>
<feature type="region of interest" description="Disordered" evidence="1">
    <location>
        <begin position="204"/>
        <end position="233"/>
    </location>
</feature>